<dbReference type="EMBL" id="GGFM01010381">
    <property type="protein sequence ID" value="MBW31132.1"/>
    <property type="molecule type" value="Transcribed_RNA"/>
</dbReference>
<proteinExistence type="predicted"/>
<feature type="chain" id="PRO_5014798531" evidence="1">
    <location>
        <begin position="21"/>
        <end position="70"/>
    </location>
</feature>
<evidence type="ECO:0000313" key="2">
    <source>
        <dbReference type="EMBL" id="MBW31132.1"/>
    </source>
</evidence>
<accession>A0A2M3ZRL7</accession>
<organism evidence="2">
    <name type="scientific">Anopheles braziliensis</name>
    <dbReference type="NCBI Taxonomy" id="58242"/>
    <lineage>
        <taxon>Eukaryota</taxon>
        <taxon>Metazoa</taxon>
        <taxon>Ecdysozoa</taxon>
        <taxon>Arthropoda</taxon>
        <taxon>Hexapoda</taxon>
        <taxon>Insecta</taxon>
        <taxon>Pterygota</taxon>
        <taxon>Neoptera</taxon>
        <taxon>Endopterygota</taxon>
        <taxon>Diptera</taxon>
        <taxon>Nematocera</taxon>
        <taxon>Culicoidea</taxon>
        <taxon>Culicidae</taxon>
        <taxon>Anophelinae</taxon>
        <taxon>Anopheles</taxon>
    </lineage>
</organism>
<dbReference type="AlphaFoldDB" id="A0A2M3ZRL7"/>
<keyword evidence="1" id="KW-0732">Signal</keyword>
<feature type="signal peptide" evidence="1">
    <location>
        <begin position="1"/>
        <end position="20"/>
    </location>
</feature>
<sequence length="70" mass="8113">MLSFSFHVLFYFVKLIVCCGDNPAQTNCFCLRFLQFTPSSVAASNHRHYCTSIFSHYTPPALMPQDNKRY</sequence>
<evidence type="ECO:0000256" key="1">
    <source>
        <dbReference type="SAM" id="SignalP"/>
    </source>
</evidence>
<name>A0A2M3ZRL7_9DIPT</name>
<protein>
    <submittedName>
        <fullName evidence="2">Putative secreted peptide</fullName>
    </submittedName>
</protein>
<reference evidence="2" key="1">
    <citation type="submission" date="2018-01" db="EMBL/GenBank/DDBJ databases">
        <title>An insight into the sialome of Amazonian anophelines.</title>
        <authorList>
            <person name="Ribeiro J.M."/>
            <person name="Scarpassa V."/>
            <person name="Calvo E."/>
        </authorList>
    </citation>
    <scope>NUCLEOTIDE SEQUENCE</scope>
    <source>
        <tissue evidence="2">Salivary glands</tissue>
    </source>
</reference>